<protein>
    <submittedName>
        <fullName evidence="3">Uncharacterized protein</fullName>
    </submittedName>
</protein>
<feature type="compositionally biased region" description="Polar residues" evidence="1">
    <location>
        <begin position="63"/>
        <end position="79"/>
    </location>
</feature>
<name>A0A9P4THL1_CURKU</name>
<dbReference type="Proteomes" id="UP000801428">
    <property type="component" value="Unassembled WGS sequence"/>
</dbReference>
<keyword evidence="4" id="KW-1185">Reference proteome</keyword>
<feature type="compositionally biased region" description="Low complexity" evidence="1">
    <location>
        <begin position="45"/>
        <end position="62"/>
    </location>
</feature>
<feature type="region of interest" description="Disordered" evidence="1">
    <location>
        <begin position="146"/>
        <end position="170"/>
    </location>
</feature>
<evidence type="ECO:0000256" key="2">
    <source>
        <dbReference type="SAM" id="Phobius"/>
    </source>
</evidence>
<sequence>MAAPVSSLLSSAINGQCVYNVIELDGKAIVVTVACPQTTPPTEPPAGTTSTGAPASTTPNPGLTSSAVVSTSLGGSNISGVPGSSPKVPVATSSSATAAMPTGPAAKDSKGLAGGAVAGIAIGMLLAGALITTIVLLLFLRRQRRRNTTPPTSYSRHHAPDATRNTAPEKGVTVTAAPRGTIEDLLPQPVEDGAIINDLSKIRDNIKNYVRTYYHSGPISAGNINEPGLRDLAALTGTSAATVVSVLSNPTTRDHALRLIVGFVILTRCTGERSPSLLPSDVVALSASTLANNGSHSQSILYSKWKVITGALLQQRNGRQNQDPSQAQAFEDTVVSLESIMAPFAKSTIDGIQRRKNLDMILTRAANLAFLLFTQPGSFRFDFATPQGGLTVFPALLQTVGDQGQPLSPIKILTEKEVVAV</sequence>
<organism evidence="3 4">
    <name type="scientific">Curvularia kusanoi</name>
    <name type="common">Cochliobolus kusanoi</name>
    <dbReference type="NCBI Taxonomy" id="90978"/>
    <lineage>
        <taxon>Eukaryota</taxon>
        <taxon>Fungi</taxon>
        <taxon>Dikarya</taxon>
        <taxon>Ascomycota</taxon>
        <taxon>Pezizomycotina</taxon>
        <taxon>Dothideomycetes</taxon>
        <taxon>Pleosporomycetidae</taxon>
        <taxon>Pleosporales</taxon>
        <taxon>Pleosporineae</taxon>
        <taxon>Pleosporaceae</taxon>
        <taxon>Curvularia</taxon>
    </lineage>
</organism>
<gene>
    <name evidence="3" type="ORF">E8E13_010399</name>
</gene>
<feature type="transmembrane region" description="Helical" evidence="2">
    <location>
        <begin position="116"/>
        <end position="140"/>
    </location>
</feature>
<evidence type="ECO:0000313" key="4">
    <source>
        <dbReference type="Proteomes" id="UP000801428"/>
    </source>
</evidence>
<keyword evidence="2" id="KW-0472">Membrane</keyword>
<feature type="region of interest" description="Disordered" evidence="1">
    <location>
        <begin position="38"/>
        <end position="109"/>
    </location>
</feature>
<keyword evidence="2" id="KW-0812">Transmembrane</keyword>
<dbReference type="AlphaFoldDB" id="A0A9P4THL1"/>
<evidence type="ECO:0000313" key="3">
    <source>
        <dbReference type="EMBL" id="KAF3004427.1"/>
    </source>
</evidence>
<evidence type="ECO:0000256" key="1">
    <source>
        <dbReference type="SAM" id="MobiDB-lite"/>
    </source>
</evidence>
<comment type="caution">
    <text evidence="3">The sequence shown here is derived from an EMBL/GenBank/DDBJ whole genome shotgun (WGS) entry which is preliminary data.</text>
</comment>
<proteinExistence type="predicted"/>
<dbReference type="OrthoDB" id="5421765at2759"/>
<reference evidence="3" key="1">
    <citation type="submission" date="2019-04" db="EMBL/GenBank/DDBJ databases">
        <title>Sequencing of skin fungus with MAO and IRED activity.</title>
        <authorList>
            <person name="Marsaioli A.J."/>
            <person name="Bonatto J.M.C."/>
            <person name="Reis Junior O."/>
        </authorList>
    </citation>
    <scope>NUCLEOTIDE SEQUENCE</scope>
    <source>
        <strain evidence="3">30M1</strain>
    </source>
</reference>
<dbReference type="EMBL" id="SWKU01000008">
    <property type="protein sequence ID" value="KAF3004427.1"/>
    <property type="molecule type" value="Genomic_DNA"/>
</dbReference>
<feature type="compositionally biased region" description="Low complexity" evidence="1">
    <location>
        <begin position="89"/>
        <end position="106"/>
    </location>
</feature>
<accession>A0A9P4THL1</accession>
<keyword evidence="2" id="KW-1133">Transmembrane helix</keyword>